<dbReference type="EMBL" id="CP001011">
    <property type="protein sequence ID" value="ACB91970.1"/>
    <property type="molecule type" value="Genomic_DNA"/>
</dbReference>
<sequence length="51" mass="5498">MPPLAGSGTTGVAALRAKHRFIGMALSLVYSHVAKQRLSDRVCGLIRDVYL</sequence>
<organism evidence="1 2">
    <name type="scientific">Xylella fastidiosa (strain M23)</name>
    <dbReference type="NCBI Taxonomy" id="405441"/>
    <lineage>
        <taxon>Bacteria</taxon>
        <taxon>Pseudomonadati</taxon>
        <taxon>Pseudomonadota</taxon>
        <taxon>Gammaproteobacteria</taxon>
        <taxon>Lysobacterales</taxon>
        <taxon>Lysobacteraceae</taxon>
        <taxon>Xylella</taxon>
    </lineage>
</organism>
<evidence type="ECO:0008006" key="3">
    <source>
        <dbReference type="Google" id="ProtNLM"/>
    </source>
</evidence>
<protein>
    <recommendedName>
        <fullName evidence="3">Site-specific DNA-methyltransferase</fullName>
    </recommendedName>
</protein>
<evidence type="ECO:0000313" key="2">
    <source>
        <dbReference type="Proteomes" id="UP000001698"/>
    </source>
</evidence>
<reference evidence="1 2" key="1">
    <citation type="journal article" date="2010" name="J. Bacteriol.">
        <title>Whole genome sequences of two Xylella fastidiosa strains (M12 and M23) causing almond leaf scorch disease in California.</title>
        <authorList>
            <person name="Chen J."/>
            <person name="Xie G."/>
            <person name="Han S."/>
            <person name="Chertkov O."/>
            <person name="Sims D."/>
            <person name="Civerolo E.L."/>
        </authorList>
    </citation>
    <scope>NUCLEOTIDE SEQUENCE [LARGE SCALE GENOMIC DNA]</scope>
    <source>
        <strain evidence="1 2">M23</strain>
    </source>
</reference>
<evidence type="ECO:0000313" key="1">
    <source>
        <dbReference type="EMBL" id="ACB91970.1"/>
    </source>
</evidence>
<dbReference type="SUPFAM" id="SSF53335">
    <property type="entry name" value="S-adenosyl-L-methionine-dependent methyltransferases"/>
    <property type="match status" value="1"/>
</dbReference>
<gene>
    <name evidence="1" type="ordered locus">XfasM23_0526</name>
</gene>
<proteinExistence type="predicted"/>
<dbReference type="AlphaFoldDB" id="B2I8Z3"/>
<accession>B2I8Z3</accession>
<dbReference type="InterPro" id="IPR029063">
    <property type="entry name" value="SAM-dependent_MTases_sf"/>
</dbReference>
<name>B2I8Z3_XYLF2</name>
<dbReference type="Gene3D" id="3.40.50.150">
    <property type="entry name" value="Vaccinia Virus protein VP39"/>
    <property type="match status" value="1"/>
</dbReference>
<dbReference type="HOGENOM" id="CLU_3105515_0_0_6"/>
<dbReference type="Proteomes" id="UP000001698">
    <property type="component" value="Chromosome"/>
</dbReference>
<dbReference type="KEGG" id="xfn:XfasM23_0526"/>